<dbReference type="Proteomes" id="UP000093267">
    <property type="component" value="Chromosome"/>
</dbReference>
<keyword evidence="1 2" id="KW-0238">DNA-binding</keyword>
<dbReference type="PROSITE" id="PS50977">
    <property type="entry name" value="HTH_TETR_2"/>
    <property type="match status" value="1"/>
</dbReference>
<sequence length="183" mass="21324">MTATIEIDVRVQKTNEKLYQALLSLKASGVAYQDVTIKQLASEAHISRQTFYRHYQDKDDVLASKIHAFKLATLQQFSHEVLTPGRMITTLLDYWQDHRQFFAMIDWANLRGVFIDNIAYLNHQVMLMNHVSHLNEAFISDTYAGATYAFLRTYLLKDAQHQNISSLVHLFLDVTNHYRLLFE</sequence>
<evidence type="ECO:0000313" key="4">
    <source>
        <dbReference type="EMBL" id="ANZ67851.1"/>
    </source>
</evidence>
<dbReference type="InterPro" id="IPR009057">
    <property type="entry name" value="Homeodomain-like_sf"/>
</dbReference>
<dbReference type="PANTHER" id="PTHR43479:SF7">
    <property type="entry name" value="TETR-FAMILY TRANSCRIPTIONAL REGULATOR"/>
    <property type="match status" value="1"/>
</dbReference>
<dbReference type="InterPro" id="IPR050624">
    <property type="entry name" value="HTH-type_Tx_Regulator"/>
</dbReference>
<protein>
    <recommendedName>
        <fullName evidence="3">HTH tetR-type domain-containing protein</fullName>
    </recommendedName>
</protein>
<dbReference type="STRING" id="240427.AYR62_05325"/>
<feature type="domain" description="HTH tetR-type" evidence="3">
    <location>
        <begin position="12"/>
        <end position="73"/>
    </location>
</feature>
<evidence type="ECO:0000256" key="1">
    <source>
        <dbReference type="ARBA" id="ARBA00023125"/>
    </source>
</evidence>
<keyword evidence="5" id="KW-1185">Reference proteome</keyword>
<feature type="DNA-binding region" description="H-T-H motif" evidence="2">
    <location>
        <begin position="36"/>
        <end position="55"/>
    </location>
</feature>
<dbReference type="GO" id="GO:0003677">
    <property type="term" value="F:DNA binding"/>
    <property type="evidence" value="ECO:0007669"/>
    <property type="project" value="UniProtKB-UniRule"/>
</dbReference>
<reference evidence="4 5" key="1">
    <citation type="submission" date="2016-03" db="EMBL/GenBank/DDBJ databases">
        <title>Pediococcus and Lactobacillus from brewery environment - whole genome sequencing and assembly.</title>
        <authorList>
            <person name="Behr J."/>
            <person name="Geissler A.J."/>
            <person name="Vogel R.F."/>
        </authorList>
    </citation>
    <scope>NUCLEOTIDE SEQUENCE [LARGE SCALE GENOMIC DNA]</scope>
    <source>
        <strain evidence="4 5">TMW 1.1995</strain>
    </source>
</reference>
<evidence type="ECO:0000259" key="3">
    <source>
        <dbReference type="PROSITE" id="PS50977"/>
    </source>
</evidence>
<evidence type="ECO:0000256" key="2">
    <source>
        <dbReference type="PROSITE-ProRule" id="PRU00335"/>
    </source>
</evidence>
<accession>A0A1B2J0L7</accession>
<organism evidence="4 5">
    <name type="scientific">Secundilactobacillus paracollinoides</name>
    <dbReference type="NCBI Taxonomy" id="240427"/>
    <lineage>
        <taxon>Bacteria</taxon>
        <taxon>Bacillati</taxon>
        <taxon>Bacillota</taxon>
        <taxon>Bacilli</taxon>
        <taxon>Lactobacillales</taxon>
        <taxon>Lactobacillaceae</taxon>
        <taxon>Secundilactobacillus</taxon>
    </lineage>
</organism>
<dbReference type="SUPFAM" id="SSF46689">
    <property type="entry name" value="Homeodomain-like"/>
    <property type="match status" value="1"/>
</dbReference>
<dbReference type="OrthoDB" id="9810250at2"/>
<name>A0A1B2J0L7_9LACO</name>
<dbReference type="Pfam" id="PF00440">
    <property type="entry name" value="TetR_N"/>
    <property type="match status" value="1"/>
</dbReference>
<gene>
    <name evidence="4" type="ORF">AYR63_12355</name>
</gene>
<evidence type="ECO:0000313" key="5">
    <source>
        <dbReference type="Proteomes" id="UP000093267"/>
    </source>
</evidence>
<dbReference type="InterPro" id="IPR001647">
    <property type="entry name" value="HTH_TetR"/>
</dbReference>
<dbReference type="RefSeq" id="WP_054710546.1">
    <property type="nucleotide sequence ID" value="NZ_CP014924.1"/>
</dbReference>
<dbReference type="EMBL" id="CP014924">
    <property type="protein sequence ID" value="ANZ67851.1"/>
    <property type="molecule type" value="Genomic_DNA"/>
</dbReference>
<dbReference type="PANTHER" id="PTHR43479">
    <property type="entry name" value="ACREF/ENVCD OPERON REPRESSOR-RELATED"/>
    <property type="match status" value="1"/>
</dbReference>
<proteinExistence type="predicted"/>
<dbReference type="AlphaFoldDB" id="A0A1B2J0L7"/>
<dbReference type="Gene3D" id="1.10.357.10">
    <property type="entry name" value="Tetracycline Repressor, domain 2"/>
    <property type="match status" value="1"/>
</dbReference>